<dbReference type="GO" id="GO:0000978">
    <property type="term" value="F:RNA polymerase II cis-regulatory region sequence-specific DNA binding"/>
    <property type="evidence" value="ECO:0007669"/>
    <property type="project" value="TreeGrafter"/>
</dbReference>
<feature type="compositionally biased region" description="Low complexity" evidence="9">
    <location>
        <begin position="1319"/>
        <end position="1332"/>
    </location>
</feature>
<dbReference type="Gene3D" id="2.60.40.10">
    <property type="entry name" value="Immunoglobulins"/>
    <property type="match status" value="1"/>
</dbReference>
<proteinExistence type="predicted"/>
<dbReference type="SMART" id="SM00429">
    <property type="entry name" value="IPT"/>
    <property type="match status" value="1"/>
</dbReference>
<evidence type="ECO:0000256" key="2">
    <source>
        <dbReference type="ARBA" id="ARBA00004496"/>
    </source>
</evidence>
<keyword evidence="5" id="KW-0805">Transcription regulation</keyword>
<feature type="region of interest" description="Disordered" evidence="9">
    <location>
        <begin position="1105"/>
        <end position="1135"/>
    </location>
</feature>
<evidence type="ECO:0000259" key="10">
    <source>
        <dbReference type="PROSITE" id="PS50254"/>
    </source>
</evidence>
<evidence type="ECO:0000256" key="1">
    <source>
        <dbReference type="ARBA" id="ARBA00004123"/>
    </source>
</evidence>
<dbReference type="PANTHER" id="PTHR12533">
    <property type="entry name" value="NFAT"/>
    <property type="match status" value="1"/>
</dbReference>
<name>A0A7M7KMI4_VARDE</name>
<dbReference type="GO" id="GO:0005667">
    <property type="term" value="C:transcription regulator complex"/>
    <property type="evidence" value="ECO:0007669"/>
    <property type="project" value="TreeGrafter"/>
</dbReference>
<feature type="region of interest" description="Disordered" evidence="9">
    <location>
        <begin position="305"/>
        <end position="327"/>
    </location>
</feature>
<dbReference type="InterPro" id="IPR008366">
    <property type="entry name" value="NFAT"/>
</dbReference>
<dbReference type="RefSeq" id="XP_022665924.1">
    <property type="nucleotide sequence ID" value="XM_022810189.1"/>
</dbReference>
<evidence type="ECO:0000313" key="11">
    <source>
        <dbReference type="EnsemblMetazoa" id="XP_022665924"/>
    </source>
</evidence>
<dbReference type="InterPro" id="IPR013783">
    <property type="entry name" value="Ig-like_fold"/>
</dbReference>
<dbReference type="InterPro" id="IPR032397">
    <property type="entry name" value="RHD_dimer"/>
</dbReference>
<feature type="compositionally biased region" description="Polar residues" evidence="9">
    <location>
        <begin position="1422"/>
        <end position="1440"/>
    </location>
</feature>
<keyword evidence="3" id="KW-0963">Cytoplasm</keyword>
<feature type="region of interest" description="Disordered" evidence="9">
    <location>
        <begin position="811"/>
        <end position="842"/>
    </location>
</feature>
<dbReference type="Pfam" id="PF16179">
    <property type="entry name" value="RHD_dimer"/>
    <property type="match status" value="1"/>
</dbReference>
<dbReference type="InParanoid" id="A0A7M7KMI4"/>
<reference evidence="11" key="1">
    <citation type="submission" date="2021-01" db="UniProtKB">
        <authorList>
            <consortium name="EnsemblMetazoa"/>
        </authorList>
    </citation>
    <scope>IDENTIFICATION</scope>
</reference>
<comment type="subcellular location">
    <subcellularLocation>
        <location evidence="2">Cytoplasm</location>
    </subcellularLocation>
    <subcellularLocation>
        <location evidence="1">Nucleus</location>
    </subcellularLocation>
</comment>
<evidence type="ECO:0000256" key="5">
    <source>
        <dbReference type="ARBA" id="ARBA00023015"/>
    </source>
</evidence>
<evidence type="ECO:0000256" key="8">
    <source>
        <dbReference type="ARBA" id="ARBA00023242"/>
    </source>
</evidence>
<feature type="compositionally biased region" description="Low complexity" evidence="9">
    <location>
        <begin position="1359"/>
        <end position="1369"/>
    </location>
</feature>
<feature type="compositionally biased region" description="Polar residues" evidence="9">
    <location>
        <begin position="1113"/>
        <end position="1134"/>
    </location>
</feature>
<feature type="compositionally biased region" description="Low complexity" evidence="9">
    <location>
        <begin position="811"/>
        <end position="835"/>
    </location>
</feature>
<feature type="compositionally biased region" description="Low complexity" evidence="9">
    <location>
        <begin position="1171"/>
        <end position="1195"/>
    </location>
</feature>
<keyword evidence="8" id="KW-0539">Nucleus</keyword>
<dbReference type="InterPro" id="IPR002909">
    <property type="entry name" value="IPT_dom"/>
</dbReference>
<keyword evidence="6" id="KW-0238">DNA-binding</keyword>
<dbReference type="SUPFAM" id="SSF81296">
    <property type="entry name" value="E set domains"/>
    <property type="match status" value="1"/>
</dbReference>
<dbReference type="PANTHER" id="PTHR12533:SF7">
    <property type="entry name" value="NFAT NUCLEAR FACTOR, ISOFORM B"/>
    <property type="match status" value="1"/>
</dbReference>
<dbReference type="EnsemblMetazoa" id="XM_022810189">
    <property type="protein sequence ID" value="XP_022665924"/>
    <property type="gene ID" value="LOC111252384"/>
</dbReference>
<dbReference type="Pfam" id="PF00554">
    <property type="entry name" value="RHD_DNA_bind"/>
    <property type="match status" value="1"/>
</dbReference>
<sequence length="1783" mass="185477">MTLATVAVRGGPYIAPLLSVSMDESGARGQRQHRDLPPQAMNVSPVALSLADEGPSPGSGAVSSTTPSYRVASHPDASCEASTIHGLPGTGTLSGAATSLALGRLGALGALGDTLCDTLSALPNRALSGCIETSQDPSTMMLKLLHMSMSEETTNDNNHPRVSGTSSTATAVKRTPPSVAFAIGTSQLDSTQQDNTQVQTLADSTVAQTLDADSASSNDSFTRNSYTVSSQGAGTVSMLSVENEEATLGSVLSERQQTDLAGLSEAGGDGDTDPDAAADAKNSANVQNNLHNLQSALRQLIREVNQQQKQQQQQTGNHSPGAKAAGVSVDDTTAVSAGAVGAAASTTGGPPARPRLTPSLAVLQQQHNNRLIAKKKVLVAAAAMSSRQKQLAMMHRPGPIGGTLRANRVGAGQPIGRTHQFAATGPRSSIAHALAQSVSTNQLPTLYTAHPAKLKGGLELRITIQPEEQHRARYLTEGSRGAVKDRTGNAFPTVKISGTTQGGRLLVFIGSDQGRAVPHMFYQASKVCGKNASPCEELRIDGTTVIQVAIPQQTAAAGQLSASCRELAIDCVGILKERNVDVEKRLARYGNLLPLSALAENATSSKKRSTRCRLVFRVILDSGETLQTSSAPILCTQPPGAPEICKKSLRAAPCDGGTPDTELFIIGKNFLKDTKVVLREAFPRVEAWKQLQIRICLDSWNSSKVEANHAKGRPRVGADGRVTWQSSITPEKEYLQATHLVCRIPPYSHLDISKPVSVEMVITSGGRCSDPSSFVYMPLDGNSCVGLCGATGQSLPSCQIQSTSQLAQQSVTQSSAQQTPQQQQQQQQQQQSQPSEKGTATQLQTANSMLGCPKQENSTASGSAASAATISSAPTILQIPVMPGASTGSVDTVNTVSSAASGSTTTPSPTIQFVVVPAGTGQAQAVLSLLTGGANHQVSAPLQGVVAASESLGRVVAAASPTNNLTFASPESVGSASPCEVTTTPSIAGCALGDNGIKRKISTEDIKPVIDGGMIVGDFVTSPEPESTTIAPVTVQTHTSWASVHSSPPDMQQAVWADTKQPMSATDQAAIQHIATSLAASAQKVEEATEDLHTKKQKVLLQDHPHSDHLSLESPSASSDNVQMSPGPPSSNVVQPMLCQPTAMATEDSPGGQSPGSQQTNIVSEFLAASQQHEQQKQQQQQQQQSQQQQQPAQQDIVPSTPVTFMNSFSSNVTSIGTNFAGTRELLQHVSQVQPSFGNTVASAANGSAEQKSSQQQQQQHFAEAFSTAQNQMTGSPMRTQSQAQQNNGFPNFASTPSSTSSVQSGAAGSSPFQPPPADASSSPHSQFSTSSMQTPPSFPGQQPSGGPPSNGSPPAPGSQPVQQVASVPQPTPSFGDVFSQLAVTNQFTGAGAGGPVTGVSTVTPMDCQSFAPPEIPMNVDSPVTSATACSNGTSPATNGQQQQQQSHSSVFVQSQQQQLQQANVVVQPGPVVSPVNHQMRLASPITNGTMQQSPAGQNFTDHSMNNLQSALTPGGHTASSVTQNGGSPGTIQHHSPGGGTVNTGQLQHGFRPSSAGTLGIPASQKMDMDQFVSPVQVQVSESQAVSNVSLANQLFTTTGIAFPATAGSSQAAPQQAVVNGGQAVIPNGTQSGQPLFNQPLANAGEMQKANGPMITMDTSLSHPAKQANSLQTSNRNAVQKMHQQHVLQQAVPNQAPPQQQQVVVTQQMDCQLQSMSMLPESELIRIINPDNFASASIQVQSGVQLSTMTSTLMEATASSPAVNVAARHDQPMQQGGPEQALF</sequence>
<feature type="region of interest" description="Disordered" evidence="9">
    <location>
        <begin position="1513"/>
        <end position="1534"/>
    </location>
</feature>
<keyword evidence="12" id="KW-1185">Reference proteome</keyword>
<feature type="region of interest" description="Disordered" evidence="9">
    <location>
        <begin position="49"/>
        <end position="74"/>
    </location>
</feature>
<protein>
    <recommendedName>
        <fullName evidence="10">RHD domain-containing protein</fullName>
    </recommendedName>
</protein>
<dbReference type="InterPro" id="IPR037059">
    <property type="entry name" value="RHD_DNA_bind_dom_sf"/>
</dbReference>
<feature type="compositionally biased region" description="Low complexity" evidence="9">
    <location>
        <begin position="1340"/>
        <end position="1350"/>
    </location>
</feature>
<dbReference type="GO" id="GO:0005634">
    <property type="term" value="C:nucleus"/>
    <property type="evidence" value="ECO:0007669"/>
    <property type="project" value="UniProtKB-SubCell"/>
</dbReference>
<dbReference type="GO" id="GO:0000981">
    <property type="term" value="F:DNA-binding transcription factor activity, RNA polymerase II-specific"/>
    <property type="evidence" value="ECO:0007669"/>
    <property type="project" value="TreeGrafter"/>
</dbReference>
<accession>A0A7M7KMI4</accession>
<evidence type="ECO:0000256" key="7">
    <source>
        <dbReference type="ARBA" id="ARBA00023163"/>
    </source>
</evidence>
<evidence type="ECO:0000313" key="12">
    <source>
        <dbReference type="Proteomes" id="UP000594260"/>
    </source>
</evidence>
<feature type="region of interest" description="Disordered" evidence="9">
    <location>
        <begin position="152"/>
        <end position="174"/>
    </location>
</feature>
<feature type="region of interest" description="Disordered" evidence="9">
    <location>
        <begin position="1414"/>
        <end position="1455"/>
    </location>
</feature>
<dbReference type="OrthoDB" id="5346094at2759"/>
<dbReference type="InterPro" id="IPR008967">
    <property type="entry name" value="p53-like_TF_DNA-bd_sf"/>
</dbReference>
<evidence type="ECO:0000256" key="6">
    <source>
        <dbReference type="ARBA" id="ARBA00023125"/>
    </source>
</evidence>
<feature type="compositionally biased region" description="Low complexity" evidence="9">
    <location>
        <begin position="1295"/>
        <end position="1312"/>
    </location>
</feature>
<feature type="compositionally biased region" description="Low complexity" evidence="9">
    <location>
        <begin position="1441"/>
        <end position="1455"/>
    </location>
</feature>
<dbReference type="SUPFAM" id="SSF49417">
    <property type="entry name" value="p53-like transcription factors"/>
    <property type="match status" value="1"/>
</dbReference>
<feature type="region of interest" description="Disordered" evidence="9">
    <location>
        <begin position="1271"/>
        <end position="1374"/>
    </location>
</feature>
<evidence type="ECO:0000256" key="3">
    <source>
        <dbReference type="ARBA" id="ARBA00022490"/>
    </source>
</evidence>
<dbReference type="KEGG" id="vde:111252384"/>
<feature type="region of interest" description="Disordered" evidence="9">
    <location>
        <begin position="1169"/>
        <end position="1196"/>
    </location>
</feature>
<dbReference type="Proteomes" id="UP000594260">
    <property type="component" value="Unplaced"/>
</dbReference>
<feature type="domain" description="RHD" evidence="10">
    <location>
        <begin position="441"/>
        <end position="638"/>
    </location>
</feature>
<dbReference type="Gene3D" id="2.60.40.340">
    <property type="entry name" value="Rel homology domain (RHD), DNA-binding domain"/>
    <property type="match status" value="1"/>
</dbReference>
<keyword evidence="4" id="KW-0597">Phosphoprotein</keyword>
<organism evidence="11 12">
    <name type="scientific">Varroa destructor</name>
    <name type="common">Honeybee mite</name>
    <dbReference type="NCBI Taxonomy" id="109461"/>
    <lineage>
        <taxon>Eukaryota</taxon>
        <taxon>Metazoa</taxon>
        <taxon>Ecdysozoa</taxon>
        <taxon>Arthropoda</taxon>
        <taxon>Chelicerata</taxon>
        <taxon>Arachnida</taxon>
        <taxon>Acari</taxon>
        <taxon>Parasitiformes</taxon>
        <taxon>Mesostigmata</taxon>
        <taxon>Gamasina</taxon>
        <taxon>Dermanyssoidea</taxon>
        <taxon>Varroidae</taxon>
        <taxon>Varroa</taxon>
    </lineage>
</organism>
<dbReference type="InterPro" id="IPR014756">
    <property type="entry name" value="Ig_E-set"/>
</dbReference>
<dbReference type="InterPro" id="IPR011539">
    <property type="entry name" value="RHD_DNA_bind_dom"/>
</dbReference>
<evidence type="ECO:0000256" key="9">
    <source>
        <dbReference type="SAM" id="MobiDB-lite"/>
    </source>
</evidence>
<dbReference type="GO" id="GO:0005737">
    <property type="term" value="C:cytoplasm"/>
    <property type="evidence" value="ECO:0007669"/>
    <property type="project" value="UniProtKB-SubCell"/>
</dbReference>
<dbReference type="GeneID" id="111252384"/>
<keyword evidence="7" id="KW-0804">Transcription</keyword>
<dbReference type="CTD" id="32321"/>
<evidence type="ECO:0000256" key="4">
    <source>
        <dbReference type="ARBA" id="ARBA00022553"/>
    </source>
</evidence>
<feature type="compositionally biased region" description="Polar residues" evidence="9">
    <location>
        <begin position="1271"/>
        <end position="1294"/>
    </location>
</feature>
<dbReference type="PROSITE" id="PS50254">
    <property type="entry name" value="REL_2"/>
    <property type="match status" value="1"/>
</dbReference>